<organism evidence="1 2">
    <name type="scientific">Escherichia coli</name>
    <dbReference type="NCBI Taxonomy" id="562"/>
    <lineage>
        <taxon>Bacteria</taxon>
        <taxon>Pseudomonadati</taxon>
        <taxon>Pseudomonadota</taxon>
        <taxon>Gammaproteobacteria</taxon>
        <taxon>Enterobacterales</taxon>
        <taxon>Enterobacteriaceae</taxon>
        <taxon>Escherichia</taxon>
    </lineage>
</organism>
<reference evidence="1 2" key="1">
    <citation type="submission" date="2016-10" db="EMBL/GenBank/DDBJ databases">
        <title>Comprehensive resistome analysis reveals the prevalence of NDM and MCR-1 in Chinese poultry production.</title>
        <authorList>
            <person name="Wang Y."/>
            <person name="Zhang R."/>
            <person name="Li J."/>
            <person name="Wu Z."/>
            <person name="Wenjuan Y."/>
            <person name="Schwarz S."/>
            <person name="Tyrrell J."/>
            <person name="Zheng Y."/>
            <person name="Wang S."/>
            <person name="Shen Z."/>
            <person name="Liu Z."/>
            <person name="Lei L."/>
            <person name="Li M."/>
            <person name="Zhang Q."/>
            <person name="Wu C."/>
            <person name="Zhang Q."/>
            <person name="Wu Y."/>
            <person name="Walsh T."/>
            <person name="Shen J."/>
        </authorList>
    </citation>
    <scope>NUCLEOTIDE SEQUENCE [LARGE SCALE GENOMIC DNA]</scope>
    <source>
        <strain evidence="1 2">570</strain>
    </source>
</reference>
<evidence type="ECO:0000313" key="1">
    <source>
        <dbReference type="EMBL" id="OJR55734.1"/>
    </source>
</evidence>
<name>A0A8E2H4H8_ECOLX</name>
<evidence type="ECO:0000313" key="2">
    <source>
        <dbReference type="Proteomes" id="UP000184277"/>
    </source>
</evidence>
<gene>
    <name evidence="1" type="ORF">BK383_07580</name>
</gene>
<sequence length="46" mass="5378">MYFPSATGTAVTLFVHEKFLPSRLLPSPVHTSSLHRRYKIYNVNWD</sequence>
<dbReference type="Proteomes" id="UP000184277">
    <property type="component" value="Unassembled WGS sequence"/>
</dbReference>
<dbReference type="EMBL" id="MOKI01000015">
    <property type="protein sequence ID" value="OJR55734.1"/>
    <property type="molecule type" value="Genomic_DNA"/>
</dbReference>
<protein>
    <submittedName>
        <fullName evidence="1">Transposase</fullName>
    </submittedName>
</protein>
<dbReference type="AlphaFoldDB" id="A0A8E2H4H8"/>
<proteinExistence type="predicted"/>
<comment type="caution">
    <text evidence="1">The sequence shown here is derived from an EMBL/GenBank/DDBJ whole genome shotgun (WGS) entry which is preliminary data.</text>
</comment>
<accession>A0A8E2H4H8</accession>